<dbReference type="SUPFAM" id="SSF88946">
    <property type="entry name" value="Sigma2 domain of RNA polymerase sigma factors"/>
    <property type="match status" value="1"/>
</dbReference>
<feature type="domain" description="DUF6596" evidence="7">
    <location>
        <begin position="178"/>
        <end position="278"/>
    </location>
</feature>
<keyword evidence="3" id="KW-0731">Sigma factor</keyword>
<dbReference type="GO" id="GO:0016987">
    <property type="term" value="F:sigma factor activity"/>
    <property type="evidence" value="ECO:0007669"/>
    <property type="project" value="UniProtKB-KW"/>
</dbReference>
<dbReference type="InterPro" id="IPR013249">
    <property type="entry name" value="RNA_pol_sigma70_r4_t2"/>
</dbReference>
<dbReference type="EMBL" id="SMKR01000064">
    <property type="protein sequence ID" value="TDD24402.1"/>
    <property type="molecule type" value="Genomic_DNA"/>
</dbReference>
<accession>A0A4R4X2H2</accession>
<evidence type="ECO:0000256" key="2">
    <source>
        <dbReference type="ARBA" id="ARBA00023015"/>
    </source>
</evidence>
<sequence length="408" mass="44605">MSVEVEETITRVHHEEWARVVAALTRRFGDLDIAEEAAAEAFATAVVRWPADGVPPNPGGWLTTTANRKAIDRIRRESKRDDKHREAQMLSDDPPGPLGVIDDERLRLIFTCCHPALAMEARVALTLRMVGGLTVAEIARAFLVQESTVGQRITRAKAKIKAARIPYRVPSAEDLPGRVSGVLAVLFLVFNEGYLASGPDTDPVRHELTAEAIRLARLIRGLLPGDGEVAGLLALMLLTEARRTARVSASGELVSLDQQDRGAWDKAMVAEGHRLVRERLAAGVAPGRYQILAAINAVHTDARDVRDTDWSQVVALYDQLVRIDPSPIVALNRAIAVAELDGPEVALAAVDRLDDQLAGYHAYQATRADLLRRLGRSQQAREAYDKAIALAGNTAETAYLTRRRDQLA</sequence>
<dbReference type="InterPro" id="IPR013325">
    <property type="entry name" value="RNA_pol_sigma_r2"/>
</dbReference>
<dbReference type="GO" id="GO:0006352">
    <property type="term" value="P:DNA-templated transcription initiation"/>
    <property type="evidence" value="ECO:0007669"/>
    <property type="project" value="InterPro"/>
</dbReference>
<dbReference type="NCBIfam" id="TIGR02937">
    <property type="entry name" value="sigma70-ECF"/>
    <property type="match status" value="1"/>
</dbReference>
<keyword evidence="9" id="KW-1185">Reference proteome</keyword>
<dbReference type="InterPro" id="IPR046531">
    <property type="entry name" value="DUF6596"/>
</dbReference>
<dbReference type="SUPFAM" id="SSF48452">
    <property type="entry name" value="TPR-like"/>
    <property type="match status" value="1"/>
</dbReference>
<evidence type="ECO:0000256" key="3">
    <source>
        <dbReference type="ARBA" id="ARBA00023082"/>
    </source>
</evidence>
<feature type="domain" description="RNA polymerase sigma-70 region 2" evidence="5">
    <location>
        <begin position="19"/>
        <end position="79"/>
    </location>
</feature>
<evidence type="ECO:0000259" key="6">
    <source>
        <dbReference type="Pfam" id="PF08281"/>
    </source>
</evidence>
<name>A0A4R4X2H2_9ACTN</name>
<evidence type="ECO:0000259" key="5">
    <source>
        <dbReference type="Pfam" id="PF04542"/>
    </source>
</evidence>
<feature type="domain" description="RNA polymerase sigma factor 70 region 4 type 2" evidence="6">
    <location>
        <begin position="109"/>
        <end position="160"/>
    </location>
</feature>
<dbReference type="AlphaFoldDB" id="A0A4R4X2H2"/>
<dbReference type="PANTHER" id="PTHR47756">
    <property type="entry name" value="BLL6612 PROTEIN-RELATED"/>
    <property type="match status" value="1"/>
</dbReference>
<reference evidence="8 9" key="1">
    <citation type="submission" date="2019-02" db="EMBL/GenBank/DDBJ databases">
        <title>Draft genome sequences of novel Actinobacteria.</title>
        <authorList>
            <person name="Sahin N."/>
            <person name="Ay H."/>
            <person name="Saygin H."/>
        </authorList>
    </citation>
    <scope>NUCLEOTIDE SEQUENCE [LARGE SCALE GENOMIC DNA]</scope>
    <source>
        <strain evidence="8 9">16K104</strain>
    </source>
</reference>
<dbReference type="Pfam" id="PF04542">
    <property type="entry name" value="Sigma70_r2"/>
    <property type="match status" value="1"/>
</dbReference>
<gene>
    <name evidence="8" type="ORF">E1218_16455</name>
</gene>
<evidence type="ECO:0000313" key="9">
    <source>
        <dbReference type="Proteomes" id="UP000295172"/>
    </source>
</evidence>
<protein>
    <submittedName>
        <fullName evidence="8">RNA polymerase sigma factor</fullName>
    </submittedName>
</protein>
<evidence type="ECO:0000259" key="7">
    <source>
        <dbReference type="Pfam" id="PF20239"/>
    </source>
</evidence>
<dbReference type="GO" id="GO:0003677">
    <property type="term" value="F:DNA binding"/>
    <property type="evidence" value="ECO:0007669"/>
    <property type="project" value="InterPro"/>
</dbReference>
<dbReference type="SUPFAM" id="SSF88659">
    <property type="entry name" value="Sigma3 and sigma4 domains of RNA polymerase sigma factors"/>
    <property type="match status" value="1"/>
</dbReference>
<dbReference type="Gene3D" id="1.10.1740.10">
    <property type="match status" value="1"/>
</dbReference>
<keyword evidence="2" id="KW-0805">Transcription regulation</keyword>
<dbReference type="RefSeq" id="WP_132320993.1">
    <property type="nucleotide sequence ID" value="NZ_SMKR01000064.1"/>
</dbReference>
<dbReference type="Proteomes" id="UP000295172">
    <property type="component" value="Unassembled WGS sequence"/>
</dbReference>
<evidence type="ECO:0000313" key="8">
    <source>
        <dbReference type="EMBL" id="TDD24402.1"/>
    </source>
</evidence>
<dbReference type="Pfam" id="PF20239">
    <property type="entry name" value="DUF6596"/>
    <property type="match status" value="1"/>
</dbReference>
<dbReference type="InterPro" id="IPR007627">
    <property type="entry name" value="RNA_pol_sigma70_r2"/>
</dbReference>
<dbReference type="InterPro" id="IPR011990">
    <property type="entry name" value="TPR-like_helical_dom_sf"/>
</dbReference>
<dbReference type="Gene3D" id="1.25.40.10">
    <property type="entry name" value="Tetratricopeptide repeat domain"/>
    <property type="match status" value="1"/>
</dbReference>
<dbReference type="InterPro" id="IPR036388">
    <property type="entry name" value="WH-like_DNA-bd_sf"/>
</dbReference>
<dbReference type="Gene3D" id="1.10.10.10">
    <property type="entry name" value="Winged helix-like DNA-binding domain superfamily/Winged helix DNA-binding domain"/>
    <property type="match status" value="1"/>
</dbReference>
<keyword evidence="4" id="KW-0804">Transcription</keyword>
<evidence type="ECO:0000256" key="1">
    <source>
        <dbReference type="ARBA" id="ARBA00010641"/>
    </source>
</evidence>
<comment type="caution">
    <text evidence="8">The sequence shown here is derived from an EMBL/GenBank/DDBJ whole genome shotgun (WGS) entry which is preliminary data.</text>
</comment>
<evidence type="ECO:0000256" key="4">
    <source>
        <dbReference type="ARBA" id="ARBA00023163"/>
    </source>
</evidence>
<dbReference type="InterPro" id="IPR014284">
    <property type="entry name" value="RNA_pol_sigma-70_dom"/>
</dbReference>
<comment type="similarity">
    <text evidence="1">Belongs to the sigma-70 factor family. ECF subfamily.</text>
</comment>
<dbReference type="PANTHER" id="PTHR47756:SF2">
    <property type="entry name" value="BLL6612 PROTEIN"/>
    <property type="match status" value="1"/>
</dbReference>
<proteinExistence type="inferred from homology"/>
<organism evidence="8 9">
    <name type="scientific">Kribbella turkmenica</name>
    <dbReference type="NCBI Taxonomy" id="2530375"/>
    <lineage>
        <taxon>Bacteria</taxon>
        <taxon>Bacillati</taxon>
        <taxon>Actinomycetota</taxon>
        <taxon>Actinomycetes</taxon>
        <taxon>Propionibacteriales</taxon>
        <taxon>Kribbellaceae</taxon>
        <taxon>Kribbella</taxon>
    </lineage>
</organism>
<dbReference type="OrthoDB" id="9780299at2"/>
<dbReference type="InterPro" id="IPR013324">
    <property type="entry name" value="RNA_pol_sigma_r3/r4-like"/>
</dbReference>
<dbReference type="Pfam" id="PF08281">
    <property type="entry name" value="Sigma70_r4_2"/>
    <property type="match status" value="1"/>
</dbReference>